<keyword evidence="1" id="KW-0472">Membrane</keyword>
<feature type="transmembrane region" description="Helical" evidence="1">
    <location>
        <begin position="117"/>
        <end position="135"/>
    </location>
</feature>
<gene>
    <name evidence="2" type="ORF">A2227_08050</name>
</gene>
<name>A0A1F5SFD4_9BACT</name>
<dbReference type="STRING" id="1797994.A2227_08050"/>
<evidence type="ECO:0008006" key="4">
    <source>
        <dbReference type="Google" id="ProtNLM"/>
    </source>
</evidence>
<dbReference type="Gene3D" id="1.20.120.1220">
    <property type="match status" value="1"/>
</dbReference>
<feature type="transmembrane region" description="Helical" evidence="1">
    <location>
        <begin position="86"/>
        <end position="105"/>
    </location>
</feature>
<feature type="transmembrane region" description="Helical" evidence="1">
    <location>
        <begin position="219"/>
        <end position="239"/>
    </location>
</feature>
<keyword evidence="1" id="KW-0812">Transmembrane</keyword>
<organism evidence="2 3">
    <name type="scientific">Candidatus Falkowbacteria bacterium RIFOXYA2_FULL_47_19</name>
    <dbReference type="NCBI Taxonomy" id="1797994"/>
    <lineage>
        <taxon>Bacteria</taxon>
        <taxon>Candidatus Falkowiibacteriota</taxon>
    </lineage>
</organism>
<dbReference type="Proteomes" id="UP000178367">
    <property type="component" value="Unassembled WGS sequence"/>
</dbReference>
<evidence type="ECO:0000256" key="1">
    <source>
        <dbReference type="SAM" id="Phobius"/>
    </source>
</evidence>
<evidence type="ECO:0000313" key="3">
    <source>
        <dbReference type="Proteomes" id="UP000178367"/>
    </source>
</evidence>
<proteinExistence type="predicted"/>
<feature type="transmembrane region" description="Helical" evidence="1">
    <location>
        <begin position="141"/>
        <end position="165"/>
    </location>
</feature>
<feature type="transmembrane region" description="Helical" evidence="1">
    <location>
        <begin position="35"/>
        <end position="55"/>
    </location>
</feature>
<feature type="transmembrane region" description="Helical" evidence="1">
    <location>
        <begin position="251"/>
        <end position="269"/>
    </location>
</feature>
<feature type="transmembrane region" description="Helical" evidence="1">
    <location>
        <begin position="275"/>
        <end position="297"/>
    </location>
</feature>
<dbReference type="AlphaFoldDB" id="A0A1F5SFD4"/>
<keyword evidence="1" id="KW-1133">Transmembrane helix</keyword>
<comment type="caution">
    <text evidence="2">The sequence shown here is derived from an EMBL/GenBank/DDBJ whole genome shotgun (WGS) entry which is preliminary data.</text>
</comment>
<reference evidence="2 3" key="1">
    <citation type="journal article" date="2016" name="Nat. Commun.">
        <title>Thousands of microbial genomes shed light on interconnected biogeochemical processes in an aquifer system.</title>
        <authorList>
            <person name="Anantharaman K."/>
            <person name="Brown C.T."/>
            <person name="Hug L.A."/>
            <person name="Sharon I."/>
            <person name="Castelle C.J."/>
            <person name="Probst A.J."/>
            <person name="Thomas B.C."/>
            <person name="Singh A."/>
            <person name="Wilkins M.J."/>
            <person name="Karaoz U."/>
            <person name="Brodie E.L."/>
            <person name="Williams K.H."/>
            <person name="Hubbard S.S."/>
            <person name="Banfield J.F."/>
        </authorList>
    </citation>
    <scope>NUCLEOTIDE SEQUENCE [LARGE SCALE GENOMIC DNA]</scope>
</reference>
<feature type="transmembrane region" description="Helical" evidence="1">
    <location>
        <begin position="6"/>
        <end position="23"/>
    </location>
</feature>
<dbReference type="EMBL" id="MFGB01000024">
    <property type="protein sequence ID" value="OGF24991.1"/>
    <property type="molecule type" value="Genomic_DNA"/>
</dbReference>
<evidence type="ECO:0000313" key="2">
    <source>
        <dbReference type="EMBL" id="OGF24991.1"/>
    </source>
</evidence>
<sequence>MNIDPISILLLPAVFFIGTITSIEDIRMNKIRNKWILFGSAYGLAALFGLLIWNLSAYSISDFYYTNIAKIGLGDPRPVFTVHWGFFWKTGLNGFLSLILGFALWKNNIMAAGDAKLFFVYALLIPINYYWRSYLPLFPSLALLINIFAVVLGYFLIRSAVYFLARSVRRLGRTAAGAEVTKEKTASKRGEYRRQLKMIFGFMSFFLFFYFLRIAAQKYWSIDIGAGVQAFFIILVVFSRRMTEIFFNKPAVFWTILAIGAGLCAYGLLTDPGLTLSMLAGTAKTMIIFMFAMGLIAKLVDFYVSATGSVDIPIAELEPGMVVERNFWQNLTDRKMLANGFFAGGLSEAETESVKALARDKRVEIVTVCRKFPFAAWMFLAVIATLLLQGSIINLIIYSIK</sequence>
<feature type="transmembrane region" description="Helical" evidence="1">
    <location>
        <begin position="196"/>
        <end position="213"/>
    </location>
</feature>
<accession>A0A1F5SFD4</accession>
<feature type="transmembrane region" description="Helical" evidence="1">
    <location>
        <begin position="374"/>
        <end position="400"/>
    </location>
</feature>
<protein>
    <recommendedName>
        <fullName evidence="4">Prepilin type IV endopeptidase peptidase domain-containing protein</fullName>
    </recommendedName>
</protein>